<dbReference type="GO" id="GO:0005739">
    <property type="term" value="C:mitochondrion"/>
    <property type="evidence" value="ECO:0007669"/>
    <property type="project" value="TreeGrafter"/>
</dbReference>
<proteinExistence type="predicted"/>
<dbReference type="OMA" id="WDIEERR"/>
<dbReference type="OrthoDB" id="3257538at2759"/>
<dbReference type="eggNOG" id="ENOG502S5QU">
    <property type="taxonomic scope" value="Eukaryota"/>
</dbReference>
<keyword evidence="1" id="KW-0413">Isomerase</keyword>
<reference evidence="1 2" key="1">
    <citation type="journal article" date="2013" name="BMC Genomics">
        <title>Genomics-driven discovery of the pneumocandin biosynthetic gene cluster in the fungus Glarea lozoyensis.</title>
        <authorList>
            <person name="Chen L."/>
            <person name="Yue Q."/>
            <person name="Zhang X."/>
            <person name="Xiang M."/>
            <person name="Wang C."/>
            <person name="Li S."/>
            <person name="Che Y."/>
            <person name="Ortiz-Lopez F.J."/>
            <person name="Bills G.F."/>
            <person name="Liu X."/>
            <person name="An Z."/>
        </authorList>
    </citation>
    <scope>NUCLEOTIDE SEQUENCE [LARGE SCALE GENOMIC DNA]</scope>
    <source>
        <strain evidence="2">ATCC 20868 / MF5171</strain>
    </source>
</reference>
<dbReference type="STRING" id="1116229.S3CQQ4"/>
<dbReference type="Proteomes" id="UP000016922">
    <property type="component" value="Unassembled WGS sequence"/>
</dbReference>
<dbReference type="PANTHER" id="PTHR28152:SF1">
    <property type="entry name" value="HYDROXYACYL-THIOESTER DEHYDRATASE TYPE 2, MITOCHONDRIAL"/>
    <property type="match status" value="1"/>
</dbReference>
<organism evidence="1 2">
    <name type="scientific">Glarea lozoyensis (strain ATCC 20868 / MF5171)</name>
    <dbReference type="NCBI Taxonomy" id="1116229"/>
    <lineage>
        <taxon>Eukaryota</taxon>
        <taxon>Fungi</taxon>
        <taxon>Dikarya</taxon>
        <taxon>Ascomycota</taxon>
        <taxon>Pezizomycotina</taxon>
        <taxon>Leotiomycetes</taxon>
        <taxon>Helotiales</taxon>
        <taxon>Helotiaceae</taxon>
        <taxon>Glarea</taxon>
    </lineage>
</organism>
<dbReference type="GeneID" id="19463861"/>
<dbReference type="InterPro" id="IPR029069">
    <property type="entry name" value="HotDog_dom_sf"/>
</dbReference>
<dbReference type="AlphaFoldDB" id="S3CQQ4"/>
<evidence type="ECO:0000313" key="1">
    <source>
        <dbReference type="EMBL" id="EPE28015.1"/>
    </source>
</evidence>
<dbReference type="HOGENOM" id="CLU_028690_1_0_1"/>
<evidence type="ECO:0000313" key="2">
    <source>
        <dbReference type="Proteomes" id="UP000016922"/>
    </source>
</evidence>
<dbReference type="InterPro" id="IPR052741">
    <property type="entry name" value="Mitochondrial_HTD2"/>
</dbReference>
<protein>
    <submittedName>
        <fullName evidence="1">Thioesterase/thiol ester dehydrase-isomerase</fullName>
    </submittedName>
</protein>
<dbReference type="RefSeq" id="XP_008085374.1">
    <property type="nucleotide sequence ID" value="XM_008087183.1"/>
</dbReference>
<dbReference type="Gene3D" id="3.10.129.10">
    <property type="entry name" value="Hotdog Thioesterase"/>
    <property type="match status" value="1"/>
</dbReference>
<dbReference type="KEGG" id="glz:GLAREA_04806"/>
<dbReference type="PANTHER" id="PTHR28152">
    <property type="entry name" value="HYDROXYACYL-THIOESTER DEHYDRATASE TYPE 2, MITOCHONDRIAL"/>
    <property type="match status" value="1"/>
</dbReference>
<accession>S3CQQ4</accession>
<dbReference type="GO" id="GO:0019171">
    <property type="term" value="F:(3R)-hydroxyacyl-[acyl-carrier-protein] dehydratase activity"/>
    <property type="evidence" value="ECO:0007669"/>
    <property type="project" value="TreeGrafter"/>
</dbReference>
<dbReference type="SUPFAM" id="SSF54637">
    <property type="entry name" value="Thioesterase/thiol ester dehydrase-isomerase"/>
    <property type="match status" value="1"/>
</dbReference>
<gene>
    <name evidence="1" type="ORF">GLAREA_04806</name>
</gene>
<dbReference type="GO" id="GO:0016853">
    <property type="term" value="F:isomerase activity"/>
    <property type="evidence" value="ECO:0007669"/>
    <property type="project" value="UniProtKB-KW"/>
</dbReference>
<name>S3CQQ4_GLAL2</name>
<keyword evidence="2" id="KW-1185">Reference proteome</keyword>
<sequence length="388" mass="43301">MGSLTSAPVLRLKCYKNTASILKVPLRWSSTHLKCSEKLLAQPADHTFDYLTPTPSHLLNITLADILPKECYPSGFNTSNLALPHVPFPSKESGPSTHPQIPQGHHLVYFSPQVLGKDLLSDGTDPLQSPGPPFLRRMWAGGSLLYPTNKSQQLRSDRTRSTCRESIAKVELKGTGTDEKVFVTIDRHITKGSEDVSQDFDSKNVAMLEKRNLVFFQEITPEEASERANRPGKILTVPSKFVPDIRVPITPTKTLLARFSALSFNAHGIHLDPQYCREKEGYKNLLVHGPLSLILMLSVLRNQIGKNIVYKFDYRNLAPLYVDETMNVCVQRNQEYLDSKSPKQRKYDVWIEGSGGGFAVKGTALVGPLGESDEFVYDSIDEMSESLV</sequence>
<dbReference type="EMBL" id="KE145369">
    <property type="protein sequence ID" value="EPE28015.1"/>
    <property type="molecule type" value="Genomic_DNA"/>
</dbReference>